<dbReference type="Proteomes" id="UP001159405">
    <property type="component" value="Unassembled WGS sequence"/>
</dbReference>
<dbReference type="SUPFAM" id="SSF48403">
    <property type="entry name" value="Ankyrin repeat"/>
    <property type="match status" value="1"/>
</dbReference>
<dbReference type="Pfam" id="PF12796">
    <property type="entry name" value="Ank_2"/>
    <property type="match status" value="1"/>
</dbReference>
<dbReference type="Pfam" id="PF11904">
    <property type="entry name" value="ANKRD13_C"/>
    <property type="match status" value="1"/>
</dbReference>
<keyword evidence="3" id="KW-1003">Cell membrane</keyword>
<protein>
    <recommendedName>
        <fullName evidence="10">Ankyrin repeat domain-containing protein</fullName>
    </recommendedName>
</protein>
<sequence length="664" mass="74371">MFRGLELSIVVSGYAKNDNSAKMAASGGKDILAASPPKISRDKILSDFPLHWHIWHKDSASLEEELALNKHSKELVDPRGRTPLHLAVTLGYLDCVKSLLRSGCDANIINKDGWNVCHEAISTGNPEILSLVLQHRDFQRGSQRLAGIPDLLDELNATPDFYVEMKWEFTSWVPFMSRMCPSDTYKIYKCGANVRADTTLIGFDQNDWQRGNRSYVFKGGVDGGEFLEIDHDKKRYFKETLRIRDDFRDLDALKPSDDAVNVRLTTPSVATMLNTDNIAFTRHKTMWGWGGDKTEVVNGFECKVFTATGVEVLTKTRVEHLNAEDKQTAQNTNDTFAANGLQTLLGIEEENFSANVEEEQTGAIVDPSSSNPYHMSIEEYFNPSTEQNTRDIGKLKELSVKKQKFKATISMADKHPLSLRDQVLPIVKLLAISNTHFAKLRDFIALHLPAGFPVKIEIPLFHVLNAKVTFGNIGGGESPVSGVHAIKVDIKEIDENNGTFAAEQDEAEAAAVSGMASRCVIETTCFDAPVGYREVNLDQHPTAPLRDEEDEMLQLAIQQSLLEYQQNPEQRVTLQALTDSQQETEDDLQRAIRESMRESGIEGNDQPTQNLSENRQAGDGAVSYDEDLQLAMALSEQQLQEDERLRKQEEEELEKIIQLSLLDK</sequence>
<dbReference type="SMART" id="SM00248">
    <property type="entry name" value="ANK"/>
    <property type="match status" value="2"/>
</dbReference>
<dbReference type="PROSITE" id="PS50088">
    <property type="entry name" value="ANK_REPEAT"/>
    <property type="match status" value="1"/>
</dbReference>
<keyword evidence="12" id="KW-1185">Reference proteome</keyword>
<dbReference type="PROSITE" id="PS50297">
    <property type="entry name" value="ANK_REP_REGION"/>
    <property type="match status" value="1"/>
</dbReference>
<gene>
    <name evidence="11" type="ORF">PLOB_00047513</name>
</gene>
<evidence type="ECO:0000256" key="6">
    <source>
        <dbReference type="ARBA" id="ARBA00024956"/>
    </source>
</evidence>
<feature type="compositionally biased region" description="Polar residues" evidence="9">
    <location>
        <begin position="605"/>
        <end position="615"/>
    </location>
</feature>
<dbReference type="Gene3D" id="1.25.40.20">
    <property type="entry name" value="Ankyrin repeat-containing domain"/>
    <property type="match status" value="1"/>
</dbReference>
<feature type="coiled-coil region" evidence="8">
    <location>
        <begin position="631"/>
        <end position="659"/>
    </location>
</feature>
<dbReference type="InterPro" id="IPR003903">
    <property type="entry name" value="UIM_dom"/>
</dbReference>
<comment type="caution">
    <text evidence="11">The sequence shown here is derived from an EMBL/GenBank/DDBJ whole genome shotgun (WGS) entry which is preliminary data.</text>
</comment>
<evidence type="ECO:0000256" key="7">
    <source>
        <dbReference type="PROSITE-ProRule" id="PRU00023"/>
    </source>
</evidence>
<comment type="function">
    <text evidence="6">Ubiquitin-binding protein that specifically recognizes and binds 'Lys-63'-linked ubiquitin. Does not bind 'Lys-48'-linked ubiquitin. Positively regulates the internalization of ligand-activated EGFR by binding to the Ub moiety of ubiquitinated EGFR at the cell membrane.</text>
</comment>
<evidence type="ECO:0000256" key="9">
    <source>
        <dbReference type="SAM" id="MobiDB-lite"/>
    </source>
</evidence>
<feature type="repeat" description="ANK" evidence="7">
    <location>
        <begin position="79"/>
        <end position="111"/>
    </location>
</feature>
<feature type="domain" description="Ankyrin repeat" evidence="10">
    <location>
        <begin position="195"/>
        <end position="533"/>
    </location>
</feature>
<reference evidence="11 12" key="1">
    <citation type="submission" date="2022-05" db="EMBL/GenBank/DDBJ databases">
        <authorList>
            <consortium name="Genoscope - CEA"/>
            <person name="William W."/>
        </authorList>
    </citation>
    <scope>NUCLEOTIDE SEQUENCE [LARGE SCALE GENOMIC DNA]</scope>
</reference>
<dbReference type="Pfam" id="PF23625">
    <property type="entry name" value="UIM_2"/>
    <property type="match status" value="4"/>
</dbReference>
<dbReference type="InterPro" id="IPR036770">
    <property type="entry name" value="Ankyrin_rpt-contain_sf"/>
</dbReference>
<keyword evidence="5" id="KW-0472">Membrane</keyword>
<evidence type="ECO:0000256" key="5">
    <source>
        <dbReference type="ARBA" id="ARBA00023136"/>
    </source>
</evidence>
<dbReference type="InterPro" id="IPR021832">
    <property type="entry name" value="ANKRD13"/>
</dbReference>
<evidence type="ECO:0000313" key="12">
    <source>
        <dbReference type="Proteomes" id="UP001159405"/>
    </source>
</evidence>
<dbReference type="InterPro" id="IPR055285">
    <property type="entry name" value="ANKRD13_C"/>
</dbReference>
<dbReference type="SMART" id="SM00726">
    <property type="entry name" value="UIM"/>
    <property type="match status" value="3"/>
</dbReference>
<evidence type="ECO:0000256" key="8">
    <source>
        <dbReference type="SAM" id="Coils"/>
    </source>
</evidence>
<evidence type="ECO:0000259" key="10">
    <source>
        <dbReference type="Pfam" id="PF11904"/>
    </source>
</evidence>
<organism evidence="11 12">
    <name type="scientific">Porites lobata</name>
    <dbReference type="NCBI Taxonomy" id="104759"/>
    <lineage>
        <taxon>Eukaryota</taxon>
        <taxon>Metazoa</taxon>
        <taxon>Cnidaria</taxon>
        <taxon>Anthozoa</taxon>
        <taxon>Hexacorallia</taxon>
        <taxon>Scleractinia</taxon>
        <taxon>Fungiina</taxon>
        <taxon>Poritidae</taxon>
        <taxon>Porites</taxon>
    </lineage>
</organism>
<feature type="region of interest" description="Disordered" evidence="9">
    <location>
        <begin position="598"/>
        <end position="625"/>
    </location>
</feature>
<dbReference type="InterPro" id="IPR002110">
    <property type="entry name" value="Ankyrin_rpt"/>
</dbReference>
<proteinExistence type="predicted"/>
<comment type="subcellular location">
    <subcellularLocation>
        <location evidence="1">Cell membrane</location>
    </subcellularLocation>
    <subcellularLocation>
        <location evidence="2">Late endosome</location>
    </subcellularLocation>
</comment>
<keyword evidence="4" id="KW-0677">Repeat</keyword>
<accession>A0ABN8PSG2</accession>
<evidence type="ECO:0000256" key="3">
    <source>
        <dbReference type="ARBA" id="ARBA00022475"/>
    </source>
</evidence>
<dbReference type="PANTHER" id="PTHR12447:SF31">
    <property type="entry name" value="LD31969P"/>
    <property type="match status" value="1"/>
</dbReference>
<dbReference type="EMBL" id="CALNXK010000087">
    <property type="protein sequence ID" value="CAH3149850.1"/>
    <property type="molecule type" value="Genomic_DNA"/>
</dbReference>
<evidence type="ECO:0000256" key="4">
    <source>
        <dbReference type="ARBA" id="ARBA00022737"/>
    </source>
</evidence>
<evidence type="ECO:0000256" key="2">
    <source>
        <dbReference type="ARBA" id="ARBA00004603"/>
    </source>
</evidence>
<evidence type="ECO:0000256" key="1">
    <source>
        <dbReference type="ARBA" id="ARBA00004236"/>
    </source>
</evidence>
<keyword evidence="7" id="KW-0040">ANK repeat</keyword>
<dbReference type="PROSITE" id="PS50330">
    <property type="entry name" value="UIM"/>
    <property type="match status" value="2"/>
</dbReference>
<dbReference type="PANTHER" id="PTHR12447">
    <property type="entry name" value="ANKYRIN REPEAT DOMAIN-CONTAINING PROTEIN 13"/>
    <property type="match status" value="1"/>
</dbReference>
<evidence type="ECO:0000313" key="11">
    <source>
        <dbReference type="EMBL" id="CAH3149850.1"/>
    </source>
</evidence>
<name>A0ABN8PSG2_9CNID</name>
<keyword evidence="8" id="KW-0175">Coiled coil</keyword>